<accession>A0AAN0XZB2</accession>
<reference evidence="1 2" key="1">
    <citation type="submission" date="2016-06" db="EMBL/GenBank/DDBJ databases">
        <title>Adaptive Radiation by Waves of Gene Transfer Leads to Fine-Scale Resource Partitioning in Marine Microbes.</title>
        <authorList>
            <person name="Hehemann J.-H."/>
            <person name="Arevalo P."/>
            <person name="Datta M.S."/>
            <person name="Yu X."/>
            <person name="Corzett C."/>
            <person name="Henschel A."/>
            <person name="Preheim S.P."/>
            <person name="Timberlake S."/>
            <person name="Alm E.J."/>
            <person name="Polz M.F."/>
        </authorList>
    </citation>
    <scope>NUCLEOTIDE SEQUENCE [LARGE SCALE GENOMIC DNA]</scope>
    <source>
        <strain evidence="1 2">FF50</strain>
        <plasmid evidence="1 2">unnamed1</plasmid>
    </source>
</reference>
<dbReference type="AlphaFoldDB" id="A0AAN0XZB2"/>
<dbReference type="EMBL" id="CP016179">
    <property type="protein sequence ID" value="ANO35395.1"/>
    <property type="molecule type" value="Genomic_DNA"/>
</dbReference>
<dbReference type="Proteomes" id="UP000092018">
    <property type="component" value="Plasmid unnamed1"/>
</dbReference>
<evidence type="ECO:0000313" key="1">
    <source>
        <dbReference type="EMBL" id="ANO35395.1"/>
    </source>
</evidence>
<protein>
    <submittedName>
        <fullName evidence="1">Uncharacterized protein</fullName>
    </submittedName>
</protein>
<geneLocation type="plasmid" evidence="1 2">
    <name>unnamed1</name>
</geneLocation>
<dbReference type="RefSeq" id="WP_065211157.1">
    <property type="nucleotide sequence ID" value="NZ_CP016179.1"/>
</dbReference>
<keyword evidence="1" id="KW-0614">Plasmid</keyword>
<name>A0AAN0XZB2_9VIBR</name>
<evidence type="ECO:0000313" key="2">
    <source>
        <dbReference type="Proteomes" id="UP000092018"/>
    </source>
</evidence>
<gene>
    <name evidence="1" type="ORF">A6E01_19470</name>
</gene>
<sequence length="104" mass="11600">MTNAKTSEPEITFIAALDFEADKVRYSAKGNSPLDALNALFASKTIPSYADEYNLPDSTDLEIKVFTAILPGTPEWDKNDFDPQLEFALGHCVMATQYHDLKVR</sequence>
<dbReference type="KEGG" id="vbr:A6E01_19470"/>
<organism evidence="1 2">
    <name type="scientific">Vibrio breoganii</name>
    <dbReference type="NCBI Taxonomy" id="553239"/>
    <lineage>
        <taxon>Bacteria</taxon>
        <taxon>Pseudomonadati</taxon>
        <taxon>Pseudomonadota</taxon>
        <taxon>Gammaproteobacteria</taxon>
        <taxon>Vibrionales</taxon>
        <taxon>Vibrionaceae</taxon>
        <taxon>Vibrio</taxon>
    </lineage>
</organism>
<proteinExistence type="predicted"/>